<protein>
    <submittedName>
        <fullName evidence="1">Uncharacterized protein</fullName>
    </submittedName>
</protein>
<organism evidence="1">
    <name type="scientific">viral metagenome</name>
    <dbReference type="NCBI Taxonomy" id="1070528"/>
    <lineage>
        <taxon>unclassified sequences</taxon>
        <taxon>metagenomes</taxon>
        <taxon>organismal metagenomes</taxon>
    </lineage>
</organism>
<name>A0A6M3JKP3_9ZZZZ</name>
<proteinExistence type="predicted"/>
<reference evidence="1" key="1">
    <citation type="submission" date="2020-03" db="EMBL/GenBank/DDBJ databases">
        <title>The deep terrestrial virosphere.</title>
        <authorList>
            <person name="Holmfeldt K."/>
            <person name="Nilsson E."/>
            <person name="Simone D."/>
            <person name="Lopez-Fernandez M."/>
            <person name="Wu X."/>
            <person name="de Brujin I."/>
            <person name="Lundin D."/>
            <person name="Andersson A."/>
            <person name="Bertilsson S."/>
            <person name="Dopson M."/>
        </authorList>
    </citation>
    <scope>NUCLEOTIDE SEQUENCE</scope>
    <source>
        <strain evidence="1">MM415A04446</strain>
    </source>
</reference>
<evidence type="ECO:0000313" key="1">
    <source>
        <dbReference type="EMBL" id="QJA69621.1"/>
    </source>
</evidence>
<gene>
    <name evidence="1" type="ORF">MM415A04446_0003</name>
</gene>
<dbReference type="AlphaFoldDB" id="A0A6M3JKP3"/>
<sequence length="62" mass="7355">MSFEQLKNIIDWNKEQNNLYPIDKDLENNMCPYDAWQLDENSEGYKSCPICGRIWHGGTQLF</sequence>
<dbReference type="EMBL" id="MT141722">
    <property type="protein sequence ID" value="QJA69621.1"/>
    <property type="molecule type" value="Genomic_DNA"/>
</dbReference>
<accession>A0A6M3JKP3</accession>